<evidence type="ECO:0000313" key="2">
    <source>
        <dbReference type="EMBL" id="HIU39683.1"/>
    </source>
</evidence>
<proteinExistence type="predicted"/>
<name>A0A9D1ILR9_9FIRM</name>
<evidence type="ECO:0000256" key="1">
    <source>
        <dbReference type="SAM" id="Phobius"/>
    </source>
</evidence>
<keyword evidence="1" id="KW-0812">Transmembrane</keyword>
<dbReference type="Proteomes" id="UP000824074">
    <property type="component" value="Unassembled WGS sequence"/>
</dbReference>
<feature type="transmembrane region" description="Helical" evidence="1">
    <location>
        <begin position="21"/>
        <end position="41"/>
    </location>
</feature>
<keyword evidence="1" id="KW-1133">Transmembrane helix</keyword>
<keyword evidence="1" id="KW-0472">Membrane</keyword>
<sequence length="317" mass="36199">MGVLKNDVGRPSKKTKIIRGILKLIGILIIVAAGLYIGYIIGNSQNKEEEKTDKKKTEVKENKENEVKELDVNDEQIVSLFNNFNGFSNYEDIMFDVYSDGRSSYETTTLFNYFYLNDSLDNNDISDQVKFGVSFYDLYLKDNQDFNIYENNTKYSLDDINNKSVELFGSEIKVEDILYSNNYVKVGVAGAVFKYDNDSKSFSIVDGGIGGYEASYRTKIIKAEEINDKIEITSKVIFVYQTVNENGNNTIKLFKNSTANYNNGYLGLSNEIDDLGETNELDENIIDNYIGKADSYKWTFDKNEDGNYVFEKVEKID</sequence>
<reference evidence="2" key="1">
    <citation type="submission" date="2020-10" db="EMBL/GenBank/DDBJ databases">
        <authorList>
            <person name="Gilroy R."/>
        </authorList>
    </citation>
    <scope>NUCLEOTIDE SEQUENCE</scope>
    <source>
        <strain evidence="2">CHK193-30670</strain>
    </source>
</reference>
<gene>
    <name evidence="2" type="ORF">IAB68_00065</name>
</gene>
<comment type="caution">
    <text evidence="2">The sequence shown here is derived from an EMBL/GenBank/DDBJ whole genome shotgun (WGS) entry which is preliminary data.</text>
</comment>
<dbReference type="AlphaFoldDB" id="A0A9D1ILR9"/>
<dbReference type="EMBL" id="DVMT01000002">
    <property type="protein sequence ID" value="HIU39683.1"/>
    <property type="molecule type" value="Genomic_DNA"/>
</dbReference>
<protein>
    <submittedName>
        <fullName evidence="2">Uncharacterized protein</fullName>
    </submittedName>
</protein>
<reference evidence="2" key="2">
    <citation type="journal article" date="2021" name="PeerJ">
        <title>Extensive microbial diversity within the chicken gut microbiome revealed by metagenomics and culture.</title>
        <authorList>
            <person name="Gilroy R."/>
            <person name="Ravi A."/>
            <person name="Getino M."/>
            <person name="Pursley I."/>
            <person name="Horton D.L."/>
            <person name="Alikhan N.F."/>
            <person name="Baker D."/>
            <person name="Gharbi K."/>
            <person name="Hall N."/>
            <person name="Watson M."/>
            <person name="Adriaenssens E.M."/>
            <person name="Foster-Nyarko E."/>
            <person name="Jarju S."/>
            <person name="Secka A."/>
            <person name="Antonio M."/>
            <person name="Oren A."/>
            <person name="Chaudhuri R.R."/>
            <person name="La Ragione R."/>
            <person name="Hildebrand F."/>
            <person name="Pallen M.J."/>
        </authorList>
    </citation>
    <scope>NUCLEOTIDE SEQUENCE</scope>
    <source>
        <strain evidence="2">CHK193-30670</strain>
    </source>
</reference>
<organism evidence="2 3">
    <name type="scientific">Candidatus Aphodocola excrementigallinarum</name>
    <dbReference type="NCBI Taxonomy" id="2840670"/>
    <lineage>
        <taxon>Bacteria</taxon>
        <taxon>Bacillati</taxon>
        <taxon>Bacillota</taxon>
        <taxon>Bacilli</taxon>
        <taxon>Candidatus Aphodocola</taxon>
    </lineage>
</organism>
<accession>A0A9D1ILR9</accession>
<evidence type="ECO:0000313" key="3">
    <source>
        <dbReference type="Proteomes" id="UP000824074"/>
    </source>
</evidence>